<dbReference type="Pfam" id="PF00990">
    <property type="entry name" value="GGDEF"/>
    <property type="match status" value="1"/>
</dbReference>
<dbReference type="PANTHER" id="PTHR33121">
    <property type="entry name" value="CYCLIC DI-GMP PHOSPHODIESTERASE PDEF"/>
    <property type="match status" value="1"/>
</dbReference>
<dbReference type="STRING" id="1121409.SAMN02745124_03286"/>
<keyword evidence="4" id="KW-1185">Reference proteome</keyword>
<organism evidence="3 4">
    <name type="scientific">Desulfofustis glycolicus DSM 9705</name>
    <dbReference type="NCBI Taxonomy" id="1121409"/>
    <lineage>
        <taxon>Bacteria</taxon>
        <taxon>Pseudomonadati</taxon>
        <taxon>Thermodesulfobacteriota</taxon>
        <taxon>Desulfobulbia</taxon>
        <taxon>Desulfobulbales</taxon>
        <taxon>Desulfocapsaceae</taxon>
        <taxon>Desulfofustis</taxon>
    </lineage>
</organism>
<dbReference type="CDD" id="cd01948">
    <property type="entry name" value="EAL"/>
    <property type="match status" value="1"/>
</dbReference>
<dbReference type="Gene3D" id="3.30.70.270">
    <property type="match status" value="1"/>
</dbReference>
<dbReference type="GO" id="GO:0071111">
    <property type="term" value="F:cyclic-guanylate-specific phosphodiesterase activity"/>
    <property type="evidence" value="ECO:0007669"/>
    <property type="project" value="InterPro"/>
</dbReference>
<feature type="domain" description="EAL" evidence="2">
    <location>
        <begin position="295"/>
        <end position="548"/>
    </location>
</feature>
<feature type="transmembrane region" description="Helical" evidence="1">
    <location>
        <begin position="50"/>
        <end position="76"/>
    </location>
</feature>
<dbReference type="InterPro" id="IPR043128">
    <property type="entry name" value="Rev_trsase/Diguanyl_cyclase"/>
</dbReference>
<feature type="transmembrane region" description="Helical" evidence="1">
    <location>
        <begin position="20"/>
        <end position="38"/>
    </location>
</feature>
<dbReference type="EMBL" id="FQXS01000022">
    <property type="protein sequence ID" value="SHI02319.1"/>
    <property type="molecule type" value="Genomic_DNA"/>
</dbReference>
<dbReference type="InterPro" id="IPR035919">
    <property type="entry name" value="EAL_sf"/>
</dbReference>
<dbReference type="Proteomes" id="UP000184139">
    <property type="component" value="Unassembled WGS sequence"/>
</dbReference>
<evidence type="ECO:0000313" key="3">
    <source>
        <dbReference type="EMBL" id="SHI02319.1"/>
    </source>
</evidence>
<dbReference type="InterPro" id="IPR050706">
    <property type="entry name" value="Cyclic-di-GMP_PDE-like"/>
</dbReference>
<sequence length="556" mass="61737">MDTIQFFAWADRHLREIRLVLAPLFVLMVAGVYALVYYTGGIKFVYSHSMYLPILLSGIVFGIRGGVFIGALGGFALGPLMPIDVVTGEMQNTANWLYRSGFFVLIGMLSGLASDRARDYIDHLKWVSRHDPSTGLPNRSALFERLAEIKQSKTQFRGTILTVVSVENMMELKAAFGFGVIRETIGQLAHRFVADQPDCAVYRTETAQLGLLLDAGERLVDELVDELVATARQPILLDTIPIHIDSRMGTVVFNRDDLTPEEYLQQAEAALIIAQKKAQDSVTYEPAIVSFTEENLAILGSLKEAIDEGQISLDYQPKVYLASGTVHGAEALIRWNHPVRGPLPPEAFMPRVEQSTLVQVITEFALEQAIAQMALWHQDGMEIPVAVNISTRNLLQPRFAEQVAGLLDHYHLNGKSLELEITEGALMMDMERTIEELLRMTELDIIISIDDFGTGYSSLQYLHRLPISLIKIDQSFVRRLPGDKGAVSIVEAAVMLAHQMGIKVIAEGVENPAIYRFLKEIGCDLAQGFLLSRPLPAEAFATWYRKCSGTFAVPAE</sequence>
<feature type="transmembrane region" description="Helical" evidence="1">
    <location>
        <begin position="96"/>
        <end position="114"/>
    </location>
</feature>
<dbReference type="InterPro" id="IPR000160">
    <property type="entry name" value="GGDEF_dom"/>
</dbReference>
<dbReference type="Pfam" id="PF00563">
    <property type="entry name" value="EAL"/>
    <property type="match status" value="1"/>
</dbReference>
<name>A0A1M5XRD7_9BACT</name>
<dbReference type="SMART" id="SM00267">
    <property type="entry name" value="GGDEF"/>
    <property type="match status" value="1"/>
</dbReference>
<dbReference type="PROSITE" id="PS50883">
    <property type="entry name" value="EAL"/>
    <property type="match status" value="1"/>
</dbReference>
<dbReference type="AlphaFoldDB" id="A0A1M5XRD7"/>
<dbReference type="InterPro" id="IPR029787">
    <property type="entry name" value="Nucleotide_cyclase"/>
</dbReference>
<dbReference type="SMART" id="SM00052">
    <property type="entry name" value="EAL"/>
    <property type="match status" value="1"/>
</dbReference>
<evidence type="ECO:0000313" key="4">
    <source>
        <dbReference type="Proteomes" id="UP000184139"/>
    </source>
</evidence>
<gene>
    <name evidence="3" type="ORF">SAMN02745124_03286</name>
</gene>
<dbReference type="Gene3D" id="3.20.20.450">
    <property type="entry name" value="EAL domain"/>
    <property type="match status" value="1"/>
</dbReference>
<protein>
    <submittedName>
        <fullName evidence="3">Diguanylate cyclase/phosphodiesterase</fullName>
    </submittedName>
</protein>
<dbReference type="InterPro" id="IPR001633">
    <property type="entry name" value="EAL_dom"/>
</dbReference>
<keyword evidence="1" id="KW-0472">Membrane</keyword>
<dbReference type="SUPFAM" id="SSF55073">
    <property type="entry name" value="Nucleotide cyclase"/>
    <property type="match status" value="1"/>
</dbReference>
<accession>A0A1M5XRD7</accession>
<dbReference type="PANTHER" id="PTHR33121:SF19">
    <property type="entry name" value="CYCLIC DI-GMP PHOSPHODIESTERASE PA2567"/>
    <property type="match status" value="1"/>
</dbReference>
<evidence type="ECO:0000259" key="2">
    <source>
        <dbReference type="PROSITE" id="PS50883"/>
    </source>
</evidence>
<dbReference type="SUPFAM" id="SSF141868">
    <property type="entry name" value="EAL domain-like"/>
    <property type="match status" value="1"/>
</dbReference>
<dbReference type="OrthoDB" id="9777298at2"/>
<keyword evidence="1" id="KW-0812">Transmembrane</keyword>
<reference evidence="3 4" key="1">
    <citation type="submission" date="2016-11" db="EMBL/GenBank/DDBJ databases">
        <authorList>
            <person name="Jaros S."/>
            <person name="Januszkiewicz K."/>
            <person name="Wedrychowicz H."/>
        </authorList>
    </citation>
    <scope>NUCLEOTIDE SEQUENCE [LARGE SCALE GENOMIC DNA]</scope>
    <source>
        <strain evidence="3 4">DSM 9705</strain>
    </source>
</reference>
<keyword evidence="1" id="KW-1133">Transmembrane helix</keyword>
<evidence type="ECO:0000256" key="1">
    <source>
        <dbReference type="SAM" id="Phobius"/>
    </source>
</evidence>
<proteinExistence type="predicted"/>